<evidence type="ECO:0000256" key="8">
    <source>
        <dbReference type="ARBA" id="ARBA00023024"/>
    </source>
</evidence>
<dbReference type="RefSeq" id="XP_019641893.1">
    <property type="nucleotide sequence ID" value="XM_019786334.1"/>
</dbReference>
<evidence type="ECO:0000256" key="6">
    <source>
        <dbReference type="ARBA" id="ARBA00022729"/>
    </source>
</evidence>
<dbReference type="InterPro" id="IPR002557">
    <property type="entry name" value="Chitin-bd_dom"/>
</dbReference>
<dbReference type="InterPro" id="IPR016187">
    <property type="entry name" value="CTDL_fold"/>
</dbReference>
<dbReference type="Pfam" id="PF01607">
    <property type="entry name" value="CBM_14"/>
    <property type="match status" value="1"/>
</dbReference>
<feature type="domain" description="EGF-like" evidence="13">
    <location>
        <begin position="151"/>
        <end position="190"/>
    </location>
</feature>
<keyword evidence="6 12" id="KW-0732">Signal</keyword>
<evidence type="ECO:0000256" key="3">
    <source>
        <dbReference type="ARBA" id="ARBA00012729"/>
    </source>
</evidence>
<keyword evidence="8" id="KW-0624">Polysaccharide degradation</keyword>
<feature type="chain" id="PRO_5028410287" description="chitinase" evidence="12">
    <location>
        <begin position="20"/>
        <end position="288"/>
    </location>
</feature>
<evidence type="ECO:0000256" key="7">
    <source>
        <dbReference type="ARBA" id="ARBA00022737"/>
    </source>
</evidence>
<dbReference type="Pfam" id="PF00008">
    <property type="entry name" value="EGF"/>
    <property type="match status" value="1"/>
</dbReference>
<dbReference type="AlphaFoldDB" id="A0A6P4ZYA7"/>
<evidence type="ECO:0000256" key="10">
    <source>
        <dbReference type="ARBA" id="ARBA00023180"/>
    </source>
</evidence>
<dbReference type="OrthoDB" id="4062651at2759"/>
<comment type="subcellular location">
    <subcellularLocation>
        <location evidence="2">Secreted</location>
    </subcellularLocation>
</comment>
<dbReference type="Gene3D" id="3.10.100.10">
    <property type="entry name" value="Mannose-Binding Protein A, subunit A"/>
    <property type="match status" value="1"/>
</dbReference>
<dbReference type="SMART" id="SM00179">
    <property type="entry name" value="EGF_CA"/>
    <property type="match status" value="2"/>
</dbReference>
<dbReference type="InterPro" id="IPR001304">
    <property type="entry name" value="C-type_lectin-like"/>
</dbReference>
<dbReference type="FunFam" id="2.10.25.10:FF:000240">
    <property type="entry name" value="Vitamin K-dependent protein S"/>
    <property type="match status" value="1"/>
</dbReference>
<name>A0A6P4ZYA7_BRABE</name>
<comment type="caution">
    <text evidence="11">Lacks conserved residue(s) required for the propagation of feature annotation.</text>
</comment>
<dbReference type="PANTHER" id="PTHR24040">
    <property type="entry name" value="LAMININ G-LIKE DOMAIN-CONTAINING PROTEIN"/>
    <property type="match status" value="1"/>
</dbReference>
<dbReference type="FunFam" id="2.10.25.10:FF:000066">
    <property type="entry name" value="FAT atypical cadherin 4"/>
    <property type="match status" value="1"/>
</dbReference>
<dbReference type="SUPFAM" id="SSF57625">
    <property type="entry name" value="Invertebrate chitin-binding proteins"/>
    <property type="match status" value="1"/>
</dbReference>
<protein>
    <recommendedName>
        <fullName evidence="3">chitinase</fullName>
        <ecNumber evidence="3">3.2.1.14</ecNumber>
    </recommendedName>
</protein>
<dbReference type="InterPro" id="IPR000742">
    <property type="entry name" value="EGF"/>
</dbReference>
<comment type="catalytic activity">
    <reaction evidence="1">
        <text>Random endo-hydrolysis of N-acetyl-beta-D-glucosaminide (1-&gt;4)-beta-linkages in chitin and chitodextrins.</text>
        <dbReference type="EC" id="3.2.1.14"/>
    </reaction>
</comment>
<dbReference type="Gene3D" id="2.10.25.10">
    <property type="entry name" value="Laminin"/>
    <property type="match status" value="2"/>
</dbReference>
<sequence length="288" mass="31837">MAVKLTLLLLGFCAGLITAARFDGYDYWLNAERQNYQQARFTCSRKPGGQLADIKTAGGLPSKALEDFIVSKVIGGHQYSDSAFWIGLSKVRGRWEWSDTTRADMRANWHTGVPTNHGGKEHCGQLKHWRSTWGLNGGICSDHRKSICQKDYNECSQNNGGCSHKCVNTVGSYYCTCPHGFQLSGETNCVNMTVDECSSDPCRNGGTCRNVTDEYRCDCEPGWTGVHCETATICENLPDGTFLPHPSDCSRYVRCHQAGHDAVFTCPPGTRWSQEHNTCVISAPDTCD</sequence>
<dbReference type="SUPFAM" id="SSF56436">
    <property type="entry name" value="C-type lectin-like"/>
    <property type="match status" value="1"/>
</dbReference>
<feature type="domain" description="Chitin-binding type-2" evidence="15">
    <location>
        <begin position="231"/>
        <end position="288"/>
    </location>
</feature>
<evidence type="ECO:0000256" key="2">
    <source>
        <dbReference type="ARBA" id="ARBA00004613"/>
    </source>
</evidence>
<dbReference type="GO" id="GO:0005509">
    <property type="term" value="F:calcium ion binding"/>
    <property type="evidence" value="ECO:0007669"/>
    <property type="project" value="InterPro"/>
</dbReference>
<dbReference type="GO" id="GO:0005576">
    <property type="term" value="C:extracellular region"/>
    <property type="evidence" value="ECO:0007669"/>
    <property type="project" value="UniProtKB-SubCell"/>
</dbReference>
<evidence type="ECO:0000256" key="4">
    <source>
        <dbReference type="ARBA" id="ARBA00022525"/>
    </source>
</evidence>
<dbReference type="InterPro" id="IPR000152">
    <property type="entry name" value="EGF-type_Asp/Asn_hydroxyl_site"/>
</dbReference>
<dbReference type="PROSITE" id="PS50026">
    <property type="entry name" value="EGF_3"/>
    <property type="match status" value="2"/>
</dbReference>
<evidence type="ECO:0000259" key="14">
    <source>
        <dbReference type="PROSITE" id="PS50041"/>
    </source>
</evidence>
<dbReference type="SMART" id="SM00494">
    <property type="entry name" value="ChtBD2"/>
    <property type="match status" value="1"/>
</dbReference>
<evidence type="ECO:0000313" key="16">
    <source>
        <dbReference type="Proteomes" id="UP000515135"/>
    </source>
</evidence>
<keyword evidence="8" id="KW-0146">Chitin degradation</keyword>
<dbReference type="KEGG" id="bbel:109483343"/>
<dbReference type="Proteomes" id="UP000515135">
    <property type="component" value="Unplaced"/>
</dbReference>
<dbReference type="PRINTS" id="PR00010">
    <property type="entry name" value="EGFBLOOD"/>
</dbReference>
<dbReference type="InterPro" id="IPR036508">
    <property type="entry name" value="Chitin-bd_dom_sf"/>
</dbReference>
<dbReference type="PROSITE" id="PS50041">
    <property type="entry name" value="C_TYPE_LECTIN_2"/>
    <property type="match status" value="1"/>
</dbReference>
<evidence type="ECO:0000256" key="11">
    <source>
        <dbReference type="PROSITE-ProRule" id="PRU00076"/>
    </source>
</evidence>
<evidence type="ECO:0000256" key="9">
    <source>
        <dbReference type="ARBA" id="ARBA00023157"/>
    </source>
</evidence>
<keyword evidence="4" id="KW-0964">Secreted</keyword>
<dbReference type="SUPFAM" id="SSF57196">
    <property type="entry name" value="EGF/Laminin"/>
    <property type="match status" value="2"/>
</dbReference>
<feature type="domain" description="EGF-like" evidence="13">
    <location>
        <begin position="193"/>
        <end position="229"/>
    </location>
</feature>
<dbReference type="InterPro" id="IPR051145">
    <property type="entry name" value="GAS-SHBG-PROS"/>
</dbReference>
<dbReference type="GeneID" id="109483343"/>
<organism evidence="16 17">
    <name type="scientific">Branchiostoma belcheri</name>
    <name type="common">Amphioxus</name>
    <dbReference type="NCBI Taxonomy" id="7741"/>
    <lineage>
        <taxon>Eukaryota</taxon>
        <taxon>Metazoa</taxon>
        <taxon>Chordata</taxon>
        <taxon>Cephalochordata</taxon>
        <taxon>Leptocardii</taxon>
        <taxon>Amphioxiformes</taxon>
        <taxon>Branchiostomatidae</taxon>
        <taxon>Branchiostoma</taxon>
    </lineage>
</organism>
<evidence type="ECO:0000259" key="13">
    <source>
        <dbReference type="PROSITE" id="PS50026"/>
    </source>
</evidence>
<dbReference type="Gene3D" id="2.170.140.10">
    <property type="entry name" value="Chitin binding domain"/>
    <property type="match status" value="1"/>
</dbReference>
<dbReference type="GO" id="GO:0008843">
    <property type="term" value="F:endochitinase activity"/>
    <property type="evidence" value="ECO:0007669"/>
    <property type="project" value="UniProtKB-EC"/>
</dbReference>
<keyword evidence="16" id="KW-1185">Reference proteome</keyword>
<dbReference type="PROSITE" id="PS00022">
    <property type="entry name" value="EGF_1"/>
    <property type="match status" value="1"/>
</dbReference>
<keyword evidence="10" id="KW-0325">Glycoprotein</keyword>
<feature type="signal peptide" evidence="12">
    <location>
        <begin position="1"/>
        <end position="19"/>
    </location>
</feature>
<evidence type="ECO:0000313" key="17">
    <source>
        <dbReference type="RefSeq" id="XP_019641893.1"/>
    </source>
</evidence>
<dbReference type="SMART" id="SM00181">
    <property type="entry name" value="EGF"/>
    <property type="match status" value="2"/>
</dbReference>
<dbReference type="InterPro" id="IPR001881">
    <property type="entry name" value="EGF-like_Ca-bd_dom"/>
</dbReference>
<evidence type="ECO:0000256" key="12">
    <source>
        <dbReference type="SAM" id="SignalP"/>
    </source>
</evidence>
<evidence type="ECO:0000256" key="1">
    <source>
        <dbReference type="ARBA" id="ARBA00000822"/>
    </source>
</evidence>
<keyword evidence="5 11" id="KW-0245">EGF-like domain</keyword>
<dbReference type="PROSITE" id="PS01186">
    <property type="entry name" value="EGF_2"/>
    <property type="match status" value="2"/>
</dbReference>
<dbReference type="GO" id="GO:0006032">
    <property type="term" value="P:chitin catabolic process"/>
    <property type="evidence" value="ECO:0007669"/>
    <property type="project" value="UniProtKB-KW"/>
</dbReference>
<dbReference type="PROSITE" id="PS00010">
    <property type="entry name" value="ASX_HYDROXYL"/>
    <property type="match status" value="2"/>
</dbReference>
<dbReference type="Pfam" id="PF14670">
    <property type="entry name" value="FXa_inhibition"/>
    <property type="match status" value="1"/>
</dbReference>
<dbReference type="GO" id="GO:0008061">
    <property type="term" value="F:chitin binding"/>
    <property type="evidence" value="ECO:0007669"/>
    <property type="project" value="InterPro"/>
</dbReference>
<accession>A0A6P4ZYA7</accession>
<gene>
    <name evidence="17" type="primary">LOC109483343</name>
</gene>
<reference evidence="17" key="1">
    <citation type="submission" date="2025-08" db="UniProtKB">
        <authorList>
            <consortium name="RefSeq"/>
        </authorList>
    </citation>
    <scope>IDENTIFICATION</scope>
    <source>
        <tissue evidence="17">Gonad</tissue>
    </source>
</reference>
<evidence type="ECO:0000259" key="15">
    <source>
        <dbReference type="PROSITE" id="PS50940"/>
    </source>
</evidence>
<feature type="disulfide bond" evidence="11">
    <location>
        <begin position="219"/>
        <end position="228"/>
    </location>
</feature>
<dbReference type="SMART" id="SM00034">
    <property type="entry name" value="CLECT"/>
    <property type="match status" value="1"/>
</dbReference>
<evidence type="ECO:0000256" key="5">
    <source>
        <dbReference type="ARBA" id="ARBA00022536"/>
    </source>
</evidence>
<dbReference type="InterPro" id="IPR016186">
    <property type="entry name" value="C-type_lectin-like/link_sf"/>
</dbReference>
<dbReference type="CDD" id="cd00054">
    <property type="entry name" value="EGF_CA"/>
    <property type="match status" value="2"/>
</dbReference>
<keyword evidence="7" id="KW-0677">Repeat</keyword>
<feature type="domain" description="C-type lectin" evidence="14">
    <location>
        <begin position="22"/>
        <end position="149"/>
    </location>
</feature>
<dbReference type="PROSITE" id="PS50940">
    <property type="entry name" value="CHIT_BIND_II"/>
    <property type="match status" value="1"/>
</dbReference>
<dbReference type="PANTHER" id="PTHR24040:SF13">
    <property type="entry name" value="FIBROPELLIN-1"/>
    <property type="match status" value="1"/>
</dbReference>
<keyword evidence="9 11" id="KW-1015">Disulfide bond</keyword>
<dbReference type="EC" id="3.2.1.14" evidence="3"/>
<proteinExistence type="predicted"/>
<keyword evidence="8" id="KW-0119">Carbohydrate metabolism</keyword>